<name>A0A7T8EPR1_9CAUD</name>
<proteinExistence type="predicted"/>
<dbReference type="Proteomes" id="UP000596123">
    <property type="component" value="Segment"/>
</dbReference>
<reference evidence="1 2" key="1">
    <citation type="submission" date="2020-12" db="EMBL/GenBank/DDBJ databases">
        <title>Complete genome sequence of Erwinia phage pEa_SNUABM_5.</title>
        <authorList>
            <person name="Kim S.G."/>
            <person name="Lee S.B."/>
            <person name="Kwon J."/>
            <person name="Park S.C."/>
        </authorList>
    </citation>
    <scope>NUCLEOTIDE SEQUENCE [LARGE SCALE GENOMIC DNA]</scope>
</reference>
<gene>
    <name evidence="1" type="ORF">pEaSNUABM5_00271</name>
</gene>
<organism evidence="1 2">
    <name type="scientific">Erwinia phage pEa_SNUABM_5</name>
    <dbReference type="NCBI Taxonomy" id="2797313"/>
    <lineage>
        <taxon>Viruses</taxon>
        <taxon>Duplodnaviria</taxon>
        <taxon>Heunggongvirae</taxon>
        <taxon>Uroviricota</taxon>
        <taxon>Caudoviricetes</taxon>
        <taxon>Rivsvirus</taxon>
        <taxon>Rivsvirus SNUABM5</taxon>
    </lineage>
</organism>
<sequence>MNRPQRGIVYSLSEILCDLELLKSAVLCFYVQDVCYPDNRSSTEQIVDHEHLTDDKFLSLRGWSETQWTFAYETNEWTPVFRAVDDRSVEQLCHIEPYVDRDMQDINHMWVTPRGGELPQQPVAYNPEIHGTLEAR</sequence>
<dbReference type="EMBL" id="MW366843">
    <property type="protein sequence ID" value="QQO90413.1"/>
    <property type="molecule type" value="Genomic_DNA"/>
</dbReference>
<keyword evidence="2" id="KW-1185">Reference proteome</keyword>
<evidence type="ECO:0000313" key="1">
    <source>
        <dbReference type="EMBL" id="QQO90413.1"/>
    </source>
</evidence>
<protein>
    <submittedName>
        <fullName evidence="1">Uncharacterized protein</fullName>
    </submittedName>
</protein>
<accession>A0A7T8EPR1</accession>
<evidence type="ECO:0000313" key="2">
    <source>
        <dbReference type="Proteomes" id="UP000596123"/>
    </source>
</evidence>